<evidence type="ECO:0000256" key="2">
    <source>
        <dbReference type="ARBA" id="ARBA00010617"/>
    </source>
</evidence>
<dbReference type="InterPro" id="IPR002401">
    <property type="entry name" value="Cyt_P450_E_grp-I"/>
</dbReference>
<dbReference type="Gene3D" id="1.10.630.10">
    <property type="entry name" value="Cytochrome P450"/>
    <property type="match status" value="1"/>
</dbReference>
<dbReference type="AlphaFoldDB" id="A0AAV6TUR9"/>
<keyword evidence="6 8" id="KW-0503">Monooxygenase</keyword>
<accession>A0AAV6TUR9</accession>
<dbReference type="InterPro" id="IPR001128">
    <property type="entry name" value="Cyt_P450"/>
</dbReference>
<dbReference type="GO" id="GO:0006805">
    <property type="term" value="P:xenobiotic metabolic process"/>
    <property type="evidence" value="ECO:0007669"/>
    <property type="project" value="TreeGrafter"/>
</dbReference>
<dbReference type="FunFam" id="1.10.630.10:FF:000036">
    <property type="entry name" value="CYtochrome P450 family"/>
    <property type="match status" value="1"/>
</dbReference>
<organism evidence="9 10">
    <name type="scientific">Oedothorax gibbosus</name>
    <dbReference type="NCBI Taxonomy" id="931172"/>
    <lineage>
        <taxon>Eukaryota</taxon>
        <taxon>Metazoa</taxon>
        <taxon>Ecdysozoa</taxon>
        <taxon>Arthropoda</taxon>
        <taxon>Chelicerata</taxon>
        <taxon>Arachnida</taxon>
        <taxon>Araneae</taxon>
        <taxon>Araneomorphae</taxon>
        <taxon>Entelegynae</taxon>
        <taxon>Araneoidea</taxon>
        <taxon>Linyphiidae</taxon>
        <taxon>Erigoninae</taxon>
        <taxon>Oedothorax</taxon>
    </lineage>
</organism>
<sequence length="461" mass="53263">MGLPIVGYLPFLTKKPYAKLTELKKKHGPIYRIFMGSQEIIVLCDFKIIKEAFALDAFMGRPLNSAFELTETSTKTGAINDLPWKEQRRFSLSMLRDLGFGKSQMEVHMKEEAEELLERMAACTKTPVKMAELLTPSMSNNIASFLFGKRLKYNDPTRQRTDRNLSDIGKLTGTLVVKQFFPWLGPIMEFFNIGNPKKFSEATGDIKKYVREQINEHEKTLDSNNIRDFIDGYLLEIKKRSNDPNSTFKKDVLLDLSHGFFVAGSETVRITMDWMLLICVAFPEVQKKIHQEIDTVLDTERFPSYQDRFNMPYTEAAICELMRWKTIIPMNFMRYTLKDTELNGYFIPKHSQVLAVLYSIDHDESLWGNDVDMYRPERFLSEDGKKVVKPEHFIPFSIGKRSCPGKPLAEIEIFVYLTAILQKFEFSLPPGKEADLEGNLGIGLQPKSQKLWLKLRHRSTF</sequence>
<dbReference type="GO" id="GO:0005737">
    <property type="term" value="C:cytoplasm"/>
    <property type="evidence" value="ECO:0007669"/>
    <property type="project" value="TreeGrafter"/>
</dbReference>
<evidence type="ECO:0000256" key="4">
    <source>
        <dbReference type="ARBA" id="ARBA00023002"/>
    </source>
</evidence>
<dbReference type="InterPro" id="IPR036396">
    <property type="entry name" value="Cyt_P450_sf"/>
</dbReference>
<name>A0AAV6TUR9_9ARAC</name>
<keyword evidence="4 8" id="KW-0560">Oxidoreductase</keyword>
<proteinExistence type="inferred from homology"/>
<gene>
    <name evidence="9" type="ORF">JTE90_007394</name>
</gene>
<dbReference type="GO" id="GO:0016712">
    <property type="term" value="F:oxidoreductase activity, acting on paired donors, with incorporation or reduction of molecular oxygen, reduced flavin or flavoprotein as one donor, and incorporation of one atom of oxygen"/>
    <property type="evidence" value="ECO:0007669"/>
    <property type="project" value="TreeGrafter"/>
</dbReference>
<evidence type="ECO:0008006" key="11">
    <source>
        <dbReference type="Google" id="ProtNLM"/>
    </source>
</evidence>
<feature type="binding site" description="axial binding residue" evidence="7">
    <location>
        <position position="403"/>
    </location>
    <ligand>
        <name>heme</name>
        <dbReference type="ChEBI" id="CHEBI:30413"/>
    </ligand>
    <ligandPart>
        <name>Fe</name>
        <dbReference type="ChEBI" id="CHEBI:18248"/>
    </ligandPart>
</feature>
<dbReference type="SUPFAM" id="SSF48264">
    <property type="entry name" value="Cytochrome P450"/>
    <property type="match status" value="1"/>
</dbReference>
<keyword evidence="10" id="KW-1185">Reference proteome</keyword>
<evidence type="ECO:0000256" key="7">
    <source>
        <dbReference type="PIRSR" id="PIRSR602401-1"/>
    </source>
</evidence>
<keyword evidence="3 7" id="KW-0479">Metal-binding</keyword>
<dbReference type="PRINTS" id="PR00463">
    <property type="entry name" value="EP450I"/>
</dbReference>
<dbReference type="GO" id="GO:0020037">
    <property type="term" value="F:heme binding"/>
    <property type="evidence" value="ECO:0007669"/>
    <property type="project" value="InterPro"/>
</dbReference>
<dbReference type="Proteomes" id="UP000827092">
    <property type="component" value="Unassembled WGS sequence"/>
</dbReference>
<evidence type="ECO:0000256" key="6">
    <source>
        <dbReference type="ARBA" id="ARBA00023033"/>
    </source>
</evidence>
<keyword evidence="7 8" id="KW-0349">Heme</keyword>
<reference evidence="9 10" key="1">
    <citation type="journal article" date="2022" name="Nat. Ecol. Evol.">
        <title>A masculinizing supergene underlies an exaggerated male reproductive morph in a spider.</title>
        <authorList>
            <person name="Hendrickx F."/>
            <person name="De Corte Z."/>
            <person name="Sonet G."/>
            <person name="Van Belleghem S.M."/>
            <person name="Kostlbacher S."/>
            <person name="Vangestel C."/>
        </authorList>
    </citation>
    <scope>NUCLEOTIDE SEQUENCE [LARGE SCALE GENOMIC DNA]</scope>
    <source>
        <strain evidence="9">W744_W776</strain>
    </source>
</reference>
<comment type="caution">
    <text evidence="9">The sequence shown here is derived from an EMBL/GenBank/DDBJ whole genome shotgun (WGS) entry which is preliminary data.</text>
</comment>
<dbReference type="PANTHER" id="PTHR24300">
    <property type="entry name" value="CYTOCHROME P450 508A4-RELATED"/>
    <property type="match status" value="1"/>
</dbReference>
<dbReference type="GO" id="GO:0005506">
    <property type="term" value="F:iron ion binding"/>
    <property type="evidence" value="ECO:0007669"/>
    <property type="project" value="InterPro"/>
</dbReference>
<evidence type="ECO:0000256" key="8">
    <source>
        <dbReference type="RuleBase" id="RU000461"/>
    </source>
</evidence>
<dbReference type="EMBL" id="JAFNEN010001016">
    <property type="protein sequence ID" value="KAG8175383.1"/>
    <property type="molecule type" value="Genomic_DNA"/>
</dbReference>
<dbReference type="Pfam" id="PF00067">
    <property type="entry name" value="p450"/>
    <property type="match status" value="1"/>
</dbReference>
<dbReference type="InterPro" id="IPR050182">
    <property type="entry name" value="Cytochrome_P450_fam2"/>
</dbReference>
<comment type="similarity">
    <text evidence="2 8">Belongs to the cytochrome P450 family.</text>
</comment>
<comment type="cofactor">
    <cofactor evidence="1 7">
        <name>heme</name>
        <dbReference type="ChEBI" id="CHEBI:30413"/>
    </cofactor>
</comment>
<protein>
    <recommendedName>
        <fullName evidence="11">Cytochrome P450</fullName>
    </recommendedName>
</protein>
<evidence type="ECO:0000313" key="9">
    <source>
        <dbReference type="EMBL" id="KAG8175383.1"/>
    </source>
</evidence>
<keyword evidence="5 7" id="KW-0408">Iron</keyword>
<dbReference type="PRINTS" id="PR00385">
    <property type="entry name" value="P450"/>
</dbReference>
<dbReference type="PROSITE" id="PS00086">
    <property type="entry name" value="CYTOCHROME_P450"/>
    <property type="match status" value="1"/>
</dbReference>
<evidence type="ECO:0000256" key="5">
    <source>
        <dbReference type="ARBA" id="ARBA00023004"/>
    </source>
</evidence>
<evidence type="ECO:0000256" key="3">
    <source>
        <dbReference type="ARBA" id="ARBA00022723"/>
    </source>
</evidence>
<evidence type="ECO:0000256" key="1">
    <source>
        <dbReference type="ARBA" id="ARBA00001971"/>
    </source>
</evidence>
<dbReference type="GO" id="GO:0006082">
    <property type="term" value="P:organic acid metabolic process"/>
    <property type="evidence" value="ECO:0007669"/>
    <property type="project" value="TreeGrafter"/>
</dbReference>
<dbReference type="InterPro" id="IPR017972">
    <property type="entry name" value="Cyt_P450_CS"/>
</dbReference>
<evidence type="ECO:0000313" key="10">
    <source>
        <dbReference type="Proteomes" id="UP000827092"/>
    </source>
</evidence>
<dbReference type="PANTHER" id="PTHR24300:SF375">
    <property type="entry name" value="CYTOCHROME P450 FAMILY"/>
    <property type="match status" value="1"/>
</dbReference>